<dbReference type="GO" id="GO:0016020">
    <property type="term" value="C:membrane"/>
    <property type="evidence" value="ECO:0007669"/>
    <property type="project" value="UniProtKB-SubCell"/>
</dbReference>
<organism evidence="7 8">
    <name type="scientific">Kribbella capetownensis</name>
    <dbReference type="NCBI Taxonomy" id="1572659"/>
    <lineage>
        <taxon>Bacteria</taxon>
        <taxon>Bacillati</taxon>
        <taxon>Actinomycetota</taxon>
        <taxon>Actinomycetes</taxon>
        <taxon>Propionibacteriales</taxon>
        <taxon>Kribbellaceae</taxon>
        <taxon>Kribbella</taxon>
    </lineage>
</organism>
<evidence type="ECO:0000313" key="7">
    <source>
        <dbReference type="EMBL" id="TCC43949.1"/>
    </source>
</evidence>
<evidence type="ECO:0008006" key="9">
    <source>
        <dbReference type="Google" id="ProtNLM"/>
    </source>
</evidence>
<dbReference type="AlphaFoldDB" id="A0A4R0JCD7"/>
<evidence type="ECO:0000313" key="8">
    <source>
        <dbReference type="Proteomes" id="UP000293342"/>
    </source>
</evidence>
<accession>A0A4R0JCD7</accession>
<dbReference type="Pfam" id="PF04228">
    <property type="entry name" value="Zn_peptidase"/>
    <property type="match status" value="1"/>
</dbReference>
<comment type="subcellular location">
    <subcellularLocation>
        <location evidence="1">Membrane</location>
        <topology evidence="1">Single-pass membrane protein</topology>
    </subcellularLocation>
</comment>
<sequence length="356" mass="38779">MSGNQWGPPQQAGYYGPPPANPQYGWGPMPPQPPKKSRGVAVLVLGVLAAAGAAAVIIALKIAQGDNDDVAVTRPVATSAPTYETPSVPVATTSSLPPPPTTRPPTPRPTRTTTAPKEVSPLQFIATHRLYKTGMQRSVNCKESRSGLGNGSKATAYYRAVKACLDRAWPRQVQASGSRFRTPGLISWVGNANSPCGNSDRSLSFYCSSNHTIYMDVADDIQYWRQNQQFTRALAMHTVAHEYSHAVQQMTGILPAYYKVRYQMPNQAAQLEVNRRMELQASCLGNTFLGANRGSYPISGALYRQWLYIVNNSGDNTSLPRDHGSRKNHGAWSRTAFTSRNLSKCNTYTASAARVS</sequence>
<dbReference type="RefSeq" id="WP_131518436.1">
    <property type="nucleotide sequence ID" value="NZ_SJKD01000011.1"/>
</dbReference>
<dbReference type="InterPro" id="IPR007343">
    <property type="entry name" value="Uncharacterised_pept_Zn_put"/>
</dbReference>
<gene>
    <name evidence="7" type="ORF">E0H75_37335</name>
</gene>
<evidence type="ECO:0000256" key="4">
    <source>
        <dbReference type="ARBA" id="ARBA00023136"/>
    </source>
</evidence>
<keyword evidence="3 6" id="KW-1133">Transmembrane helix</keyword>
<dbReference type="PANTHER" id="PTHR30168:SF0">
    <property type="entry name" value="INNER MEMBRANE PROTEIN"/>
    <property type="match status" value="1"/>
</dbReference>
<feature type="compositionally biased region" description="Pro residues" evidence="5">
    <location>
        <begin position="96"/>
        <end position="108"/>
    </location>
</feature>
<protein>
    <recommendedName>
        <fullName evidence="9">Neutral zinc metallopeptidase</fullName>
    </recommendedName>
</protein>
<evidence type="ECO:0000256" key="1">
    <source>
        <dbReference type="ARBA" id="ARBA00004167"/>
    </source>
</evidence>
<reference evidence="7 8" key="1">
    <citation type="submission" date="2019-02" db="EMBL/GenBank/DDBJ databases">
        <title>Kribbella capetownensis sp. nov. and Kribbella speibonae sp. nov., isolated from soil.</title>
        <authorList>
            <person name="Curtis S.M."/>
            <person name="Norton I."/>
            <person name="Everest G.J."/>
            <person name="Meyers P.R."/>
        </authorList>
    </citation>
    <scope>NUCLEOTIDE SEQUENCE [LARGE SCALE GENOMIC DNA]</scope>
    <source>
        <strain evidence="7 8">YM53</strain>
    </source>
</reference>
<evidence type="ECO:0000256" key="5">
    <source>
        <dbReference type="SAM" id="MobiDB-lite"/>
    </source>
</evidence>
<feature type="compositionally biased region" description="Low complexity" evidence="5">
    <location>
        <begin position="85"/>
        <end position="95"/>
    </location>
</feature>
<keyword evidence="8" id="KW-1185">Reference proteome</keyword>
<evidence type="ECO:0000256" key="2">
    <source>
        <dbReference type="ARBA" id="ARBA00022692"/>
    </source>
</evidence>
<evidence type="ECO:0000256" key="6">
    <source>
        <dbReference type="SAM" id="Phobius"/>
    </source>
</evidence>
<dbReference type="PANTHER" id="PTHR30168">
    <property type="entry name" value="PUTATIVE MEMBRANE PROTEIN YPFJ"/>
    <property type="match status" value="1"/>
</dbReference>
<dbReference type="Proteomes" id="UP000293342">
    <property type="component" value="Unassembled WGS sequence"/>
</dbReference>
<proteinExistence type="predicted"/>
<dbReference type="EMBL" id="SJKD01000011">
    <property type="protein sequence ID" value="TCC43949.1"/>
    <property type="molecule type" value="Genomic_DNA"/>
</dbReference>
<keyword evidence="4 6" id="KW-0472">Membrane</keyword>
<dbReference type="OrthoDB" id="3508456at2"/>
<evidence type="ECO:0000256" key="3">
    <source>
        <dbReference type="ARBA" id="ARBA00022989"/>
    </source>
</evidence>
<name>A0A4R0JCD7_9ACTN</name>
<feature type="region of interest" description="Disordered" evidence="5">
    <location>
        <begin position="1"/>
        <end position="36"/>
    </location>
</feature>
<feature type="transmembrane region" description="Helical" evidence="6">
    <location>
        <begin position="39"/>
        <end position="60"/>
    </location>
</feature>
<feature type="region of interest" description="Disordered" evidence="5">
    <location>
        <begin position="80"/>
        <end position="116"/>
    </location>
</feature>
<keyword evidence="2 6" id="KW-0812">Transmembrane</keyword>
<comment type="caution">
    <text evidence="7">The sequence shown here is derived from an EMBL/GenBank/DDBJ whole genome shotgun (WGS) entry which is preliminary data.</text>
</comment>